<dbReference type="GO" id="GO:0005829">
    <property type="term" value="C:cytosol"/>
    <property type="evidence" value="ECO:0007669"/>
    <property type="project" value="TreeGrafter"/>
</dbReference>
<evidence type="ECO:0000259" key="3">
    <source>
        <dbReference type="PROSITE" id="PS51352"/>
    </source>
</evidence>
<dbReference type="InterPro" id="IPR013766">
    <property type="entry name" value="Thioredoxin_domain"/>
</dbReference>
<dbReference type="InterPro" id="IPR017937">
    <property type="entry name" value="Thioredoxin_CS"/>
</dbReference>
<sequence length="141" mass="14854">MLLTCPHCQTRNRLDPARLGARPHCGGCKRPLLEGAPLALDAAAGGELIAHAPLPLVVDFWAPWCGPCRSFAPTFAAAAQAHAGRLVFAKVDTEAETALAATHAIRSIPTLALFRGGAERARVSGALPAREFERWLLANAG</sequence>
<reference evidence="4 5" key="1">
    <citation type="submission" date="2019-03" db="EMBL/GenBank/DDBJ databases">
        <title>Genomic Encyclopedia of Type Strains, Phase IV (KMG-IV): sequencing the most valuable type-strain genomes for metagenomic binning, comparative biology and taxonomic classification.</title>
        <authorList>
            <person name="Goeker M."/>
        </authorList>
    </citation>
    <scope>NUCLEOTIDE SEQUENCE [LARGE SCALE GENOMIC DNA]</scope>
    <source>
        <strain evidence="4 5">DSM 25287</strain>
    </source>
</reference>
<dbReference type="Gene3D" id="3.40.30.10">
    <property type="entry name" value="Glutaredoxin"/>
    <property type="match status" value="1"/>
</dbReference>
<feature type="domain" description="Thioredoxin" evidence="3">
    <location>
        <begin position="30"/>
        <end position="141"/>
    </location>
</feature>
<dbReference type="InterPro" id="IPR036249">
    <property type="entry name" value="Thioredoxin-like_sf"/>
</dbReference>
<dbReference type="PROSITE" id="PS00194">
    <property type="entry name" value="THIOREDOXIN_1"/>
    <property type="match status" value="1"/>
</dbReference>
<dbReference type="OrthoDB" id="9790390at2"/>
<evidence type="ECO:0000256" key="2">
    <source>
        <dbReference type="ARBA" id="ARBA00023284"/>
    </source>
</evidence>
<protein>
    <submittedName>
        <fullName evidence="4">Thioredoxin</fullName>
    </submittedName>
</protein>
<dbReference type="SUPFAM" id="SSF52833">
    <property type="entry name" value="Thioredoxin-like"/>
    <property type="match status" value="1"/>
</dbReference>
<dbReference type="PANTHER" id="PTHR45663:SF40">
    <property type="entry name" value="THIOREDOXIN 2"/>
    <property type="match status" value="1"/>
</dbReference>
<organism evidence="4 5">
    <name type="scientific">Plasticicumulans lactativorans</name>
    <dbReference type="NCBI Taxonomy" id="1133106"/>
    <lineage>
        <taxon>Bacteria</taxon>
        <taxon>Pseudomonadati</taxon>
        <taxon>Pseudomonadota</taxon>
        <taxon>Gammaproteobacteria</taxon>
        <taxon>Candidatus Competibacteraceae</taxon>
        <taxon>Plasticicumulans</taxon>
    </lineage>
</organism>
<keyword evidence="2" id="KW-0676">Redox-active center</keyword>
<dbReference type="CDD" id="cd02947">
    <property type="entry name" value="TRX_family"/>
    <property type="match status" value="1"/>
</dbReference>
<dbReference type="GO" id="GO:0015035">
    <property type="term" value="F:protein-disulfide reductase activity"/>
    <property type="evidence" value="ECO:0007669"/>
    <property type="project" value="TreeGrafter"/>
</dbReference>
<proteinExistence type="predicted"/>
<dbReference type="InterPro" id="IPR049299">
    <property type="entry name" value="Thio2_N"/>
</dbReference>
<name>A0A4R2L4H8_9GAMM</name>
<dbReference type="NCBIfam" id="NF008229">
    <property type="entry name" value="PRK10996.1"/>
    <property type="match status" value="1"/>
</dbReference>
<dbReference type="Pfam" id="PF21352">
    <property type="entry name" value="Zn_ribbon_Thio2"/>
    <property type="match status" value="1"/>
</dbReference>
<evidence type="ECO:0000313" key="4">
    <source>
        <dbReference type="EMBL" id="TCO81504.1"/>
    </source>
</evidence>
<dbReference type="AlphaFoldDB" id="A0A4R2L4H8"/>
<dbReference type="Gene3D" id="2.30.30.380">
    <property type="entry name" value="Zn-finger domain of Sec23/24"/>
    <property type="match status" value="1"/>
</dbReference>
<evidence type="ECO:0000256" key="1">
    <source>
        <dbReference type="ARBA" id="ARBA00023157"/>
    </source>
</evidence>
<evidence type="ECO:0000313" key="5">
    <source>
        <dbReference type="Proteomes" id="UP000295765"/>
    </source>
</evidence>
<keyword evidence="5" id="KW-1185">Reference proteome</keyword>
<dbReference type="PROSITE" id="PS51352">
    <property type="entry name" value="THIOREDOXIN_2"/>
    <property type="match status" value="1"/>
</dbReference>
<dbReference type="Pfam" id="PF00085">
    <property type="entry name" value="Thioredoxin"/>
    <property type="match status" value="1"/>
</dbReference>
<dbReference type="RefSeq" id="WP_132541491.1">
    <property type="nucleotide sequence ID" value="NZ_SLWY01000008.1"/>
</dbReference>
<dbReference type="PRINTS" id="PR00421">
    <property type="entry name" value="THIOREDOXIN"/>
</dbReference>
<keyword evidence="1" id="KW-1015">Disulfide bond</keyword>
<gene>
    <name evidence="4" type="ORF">EV699_108135</name>
</gene>
<dbReference type="EMBL" id="SLWY01000008">
    <property type="protein sequence ID" value="TCO81504.1"/>
    <property type="molecule type" value="Genomic_DNA"/>
</dbReference>
<dbReference type="Proteomes" id="UP000295765">
    <property type="component" value="Unassembled WGS sequence"/>
</dbReference>
<comment type="caution">
    <text evidence="4">The sequence shown here is derived from an EMBL/GenBank/DDBJ whole genome shotgun (WGS) entry which is preliminary data.</text>
</comment>
<dbReference type="PANTHER" id="PTHR45663">
    <property type="entry name" value="GEO12009P1"/>
    <property type="match status" value="1"/>
</dbReference>
<accession>A0A4R2L4H8</accession>